<dbReference type="InterPro" id="IPR006600">
    <property type="entry name" value="HTH_CenpB_DNA-bd_dom"/>
</dbReference>
<evidence type="ECO:0000313" key="4">
    <source>
        <dbReference type="Proteomes" id="UP000821837"/>
    </source>
</evidence>
<gene>
    <name evidence="3" type="ORF">HPB52_002203</name>
</gene>
<proteinExistence type="predicted"/>
<dbReference type="Gene3D" id="1.10.10.60">
    <property type="entry name" value="Homeodomain-like"/>
    <property type="match status" value="1"/>
</dbReference>
<accession>A0A9D4T507</accession>
<feature type="domain" description="HTH CENPB-type" evidence="2">
    <location>
        <begin position="81"/>
        <end position="116"/>
    </location>
</feature>
<name>A0A9D4T507_RHISA</name>
<keyword evidence="4" id="KW-1185">Reference proteome</keyword>
<protein>
    <recommendedName>
        <fullName evidence="2">HTH CENPB-type domain-containing protein</fullName>
    </recommendedName>
</protein>
<dbReference type="GO" id="GO:0003677">
    <property type="term" value="F:DNA binding"/>
    <property type="evidence" value="ECO:0007669"/>
    <property type="project" value="UniProtKB-KW"/>
</dbReference>
<evidence type="ECO:0000313" key="3">
    <source>
        <dbReference type="EMBL" id="KAH7971685.1"/>
    </source>
</evidence>
<reference evidence="3" key="1">
    <citation type="journal article" date="2020" name="Cell">
        <title>Large-Scale Comparative Analyses of Tick Genomes Elucidate Their Genetic Diversity and Vector Capacities.</title>
        <authorList>
            <consortium name="Tick Genome and Microbiome Consortium (TIGMIC)"/>
            <person name="Jia N."/>
            <person name="Wang J."/>
            <person name="Shi W."/>
            <person name="Du L."/>
            <person name="Sun Y."/>
            <person name="Zhan W."/>
            <person name="Jiang J.F."/>
            <person name="Wang Q."/>
            <person name="Zhang B."/>
            <person name="Ji P."/>
            <person name="Bell-Sakyi L."/>
            <person name="Cui X.M."/>
            <person name="Yuan T.T."/>
            <person name="Jiang B.G."/>
            <person name="Yang W.F."/>
            <person name="Lam T.T."/>
            <person name="Chang Q.C."/>
            <person name="Ding S.J."/>
            <person name="Wang X.J."/>
            <person name="Zhu J.G."/>
            <person name="Ruan X.D."/>
            <person name="Zhao L."/>
            <person name="Wei J.T."/>
            <person name="Ye R.Z."/>
            <person name="Que T.C."/>
            <person name="Du C.H."/>
            <person name="Zhou Y.H."/>
            <person name="Cheng J.X."/>
            <person name="Dai P.F."/>
            <person name="Guo W.B."/>
            <person name="Han X.H."/>
            <person name="Huang E.J."/>
            <person name="Li L.F."/>
            <person name="Wei W."/>
            <person name="Gao Y.C."/>
            <person name="Liu J.Z."/>
            <person name="Shao H.Z."/>
            <person name="Wang X."/>
            <person name="Wang C.C."/>
            <person name="Yang T.C."/>
            <person name="Huo Q.B."/>
            <person name="Li W."/>
            <person name="Chen H.Y."/>
            <person name="Chen S.E."/>
            <person name="Zhou L.G."/>
            <person name="Ni X.B."/>
            <person name="Tian J.H."/>
            <person name="Sheng Y."/>
            <person name="Liu T."/>
            <person name="Pan Y.S."/>
            <person name="Xia L.Y."/>
            <person name="Li J."/>
            <person name="Zhao F."/>
            <person name="Cao W.C."/>
        </authorList>
    </citation>
    <scope>NUCLEOTIDE SEQUENCE</scope>
    <source>
        <strain evidence="3">Rsan-2018</strain>
    </source>
</reference>
<dbReference type="Proteomes" id="UP000821837">
    <property type="component" value="Chromosome 11"/>
</dbReference>
<evidence type="ECO:0000256" key="1">
    <source>
        <dbReference type="ARBA" id="ARBA00023125"/>
    </source>
</evidence>
<dbReference type="AlphaFoldDB" id="A0A9D4T507"/>
<dbReference type="EMBL" id="JABSTV010001247">
    <property type="protein sequence ID" value="KAH7971685.1"/>
    <property type="molecule type" value="Genomic_DNA"/>
</dbReference>
<keyword evidence="1" id="KW-0238">DNA-binding</keyword>
<dbReference type="Pfam" id="PF03221">
    <property type="entry name" value="HTH_Tnp_Tc5"/>
    <property type="match status" value="1"/>
</dbReference>
<comment type="caution">
    <text evidence="3">The sequence shown here is derived from an EMBL/GenBank/DDBJ whole genome shotgun (WGS) entry which is preliminary data.</text>
</comment>
<reference evidence="3" key="2">
    <citation type="submission" date="2021-09" db="EMBL/GenBank/DDBJ databases">
        <authorList>
            <person name="Jia N."/>
            <person name="Wang J."/>
            <person name="Shi W."/>
            <person name="Du L."/>
            <person name="Sun Y."/>
            <person name="Zhan W."/>
            <person name="Jiang J."/>
            <person name="Wang Q."/>
            <person name="Zhang B."/>
            <person name="Ji P."/>
            <person name="Sakyi L.B."/>
            <person name="Cui X."/>
            <person name="Yuan T."/>
            <person name="Jiang B."/>
            <person name="Yang W."/>
            <person name="Lam T.T.-Y."/>
            <person name="Chang Q."/>
            <person name="Ding S."/>
            <person name="Wang X."/>
            <person name="Zhu J."/>
            <person name="Ruan X."/>
            <person name="Zhao L."/>
            <person name="Wei J."/>
            <person name="Que T."/>
            <person name="Du C."/>
            <person name="Cheng J."/>
            <person name="Dai P."/>
            <person name="Han X."/>
            <person name="Huang E."/>
            <person name="Gao Y."/>
            <person name="Liu J."/>
            <person name="Shao H."/>
            <person name="Ye R."/>
            <person name="Li L."/>
            <person name="Wei W."/>
            <person name="Wang X."/>
            <person name="Wang C."/>
            <person name="Huo Q."/>
            <person name="Li W."/>
            <person name="Guo W."/>
            <person name="Chen H."/>
            <person name="Chen S."/>
            <person name="Zhou L."/>
            <person name="Zhou L."/>
            <person name="Ni X."/>
            <person name="Tian J."/>
            <person name="Zhou Y."/>
            <person name="Sheng Y."/>
            <person name="Liu T."/>
            <person name="Pan Y."/>
            <person name="Xia L."/>
            <person name="Li J."/>
            <person name="Zhao F."/>
            <person name="Cao W."/>
        </authorList>
    </citation>
    <scope>NUCLEOTIDE SEQUENCE</scope>
    <source>
        <strain evidence="3">Rsan-2018</strain>
        <tissue evidence="3">Larvae</tissue>
    </source>
</reference>
<sequence length="144" mass="16036">MAAQESAANPICKSRKVALASRWRFKRAAIVFAEDNGNHSAAAEFGVDRACIIRWRKQRNQILKGAATRKKFTGPRKGRHPELEEEVCEFVHSERSRGFAVTADALQTKAMEIARRMEIPRARGHGSECGSCAAGLNHFWSEPS</sequence>
<evidence type="ECO:0000259" key="2">
    <source>
        <dbReference type="Pfam" id="PF03221"/>
    </source>
</evidence>
<organism evidence="3 4">
    <name type="scientific">Rhipicephalus sanguineus</name>
    <name type="common">Brown dog tick</name>
    <name type="synonym">Ixodes sanguineus</name>
    <dbReference type="NCBI Taxonomy" id="34632"/>
    <lineage>
        <taxon>Eukaryota</taxon>
        <taxon>Metazoa</taxon>
        <taxon>Ecdysozoa</taxon>
        <taxon>Arthropoda</taxon>
        <taxon>Chelicerata</taxon>
        <taxon>Arachnida</taxon>
        <taxon>Acari</taxon>
        <taxon>Parasitiformes</taxon>
        <taxon>Ixodida</taxon>
        <taxon>Ixodoidea</taxon>
        <taxon>Ixodidae</taxon>
        <taxon>Rhipicephalinae</taxon>
        <taxon>Rhipicephalus</taxon>
        <taxon>Rhipicephalus</taxon>
    </lineage>
</organism>